<gene>
    <name evidence="1" type="ORF">BDK51DRAFT_43042</name>
</gene>
<dbReference type="Proteomes" id="UP000269721">
    <property type="component" value="Unassembled WGS sequence"/>
</dbReference>
<sequence>MSFRLRACDSSGVRSVRGGGLLVRYINSLYSRGCGAKPYGSCLLLDMNRESPVPLLAGEGGAITALLAIGQDKTLYSGGHEGLICALADAPTGAQLPAKAGHTYQVSGLAVPGIRHAHLCLRWWAQVEAQLKEAEKNLHDIPARTASQPTAAMTNTYFLPSLILLRGMRPGPATQIRRLQKEFYGEAPEFWKGICGDVGGGRTSIPSALRGLFPLIN</sequence>
<dbReference type="OrthoDB" id="2306at2759"/>
<reference evidence="2" key="1">
    <citation type="journal article" date="2018" name="Nat. Microbiol.">
        <title>Leveraging single-cell genomics to expand the fungal tree of life.</title>
        <authorList>
            <person name="Ahrendt S.R."/>
            <person name="Quandt C.A."/>
            <person name="Ciobanu D."/>
            <person name="Clum A."/>
            <person name="Salamov A."/>
            <person name="Andreopoulos B."/>
            <person name="Cheng J.F."/>
            <person name="Woyke T."/>
            <person name="Pelin A."/>
            <person name="Henrissat B."/>
            <person name="Reynolds N.K."/>
            <person name="Benny G.L."/>
            <person name="Smith M.E."/>
            <person name="James T.Y."/>
            <person name="Grigoriev I.V."/>
        </authorList>
    </citation>
    <scope>NUCLEOTIDE SEQUENCE [LARGE SCALE GENOMIC DNA]</scope>
</reference>
<keyword evidence="2" id="KW-1185">Reference proteome</keyword>
<dbReference type="AlphaFoldDB" id="A0A4P9W625"/>
<evidence type="ECO:0000313" key="1">
    <source>
        <dbReference type="EMBL" id="RKO87744.1"/>
    </source>
</evidence>
<evidence type="ECO:0000313" key="2">
    <source>
        <dbReference type="Proteomes" id="UP000269721"/>
    </source>
</evidence>
<protein>
    <submittedName>
        <fullName evidence="1">Uncharacterized protein</fullName>
    </submittedName>
</protein>
<name>A0A4P9W625_9FUNG</name>
<proteinExistence type="predicted"/>
<accession>A0A4P9W625</accession>
<dbReference type="EMBL" id="KZ997185">
    <property type="protein sequence ID" value="RKO87744.1"/>
    <property type="molecule type" value="Genomic_DNA"/>
</dbReference>
<organism evidence="1 2">
    <name type="scientific">Blyttiomyces helicus</name>
    <dbReference type="NCBI Taxonomy" id="388810"/>
    <lineage>
        <taxon>Eukaryota</taxon>
        <taxon>Fungi</taxon>
        <taxon>Fungi incertae sedis</taxon>
        <taxon>Chytridiomycota</taxon>
        <taxon>Chytridiomycota incertae sedis</taxon>
        <taxon>Chytridiomycetes</taxon>
        <taxon>Chytridiomycetes incertae sedis</taxon>
        <taxon>Blyttiomyces</taxon>
    </lineage>
</organism>